<dbReference type="OrthoDB" id="184880at2759"/>
<dbReference type="PANTHER" id="PTHR24305:SF235">
    <property type="entry name" value="CYTOCHROME P450 MONOOXYGENASE APDB-RELATED"/>
    <property type="match status" value="1"/>
</dbReference>
<name>A0A8E2EZN0_9PEZI</name>
<dbReference type="Proteomes" id="UP000250140">
    <property type="component" value="Unassembled WGS sequence"/>
</dbReference>
<protein>
    <submittedName>
        <fullName evidence="9">Cytochrome P450</fullName>
    </submittedName>
</protein>
<evidence type="ECO:0000256" key="7">
    <source>
        <dbReference type="RuleBase" id="RU000461"/>
    </source>
</evidence>
<keyword evidence="5 6" id="KW-0408">Iron</keyword>
<dbReference type="GO" id="GO:0004497">
    <property type="term" value="F:monooxygenase activity"/>
    <property type="evidence" value="ECO:0007669"/>
    <property type="project" value="UniProtKB-KW"/>
</dbReference>
<dbReference type="GO" id="GO:0016705">
    <property type="term" value="F:oxidoreductase activity, acting on paired donors, with incorporation or reduction of molecular oxygen"/>
    <property type="evidence" value="ECO:0007669"/>
    <property type="project" value="InterPro"/>
</dbReference>
<dbReference type="PRINTS" id="PR00465">
    <property type="entry name" value="EP450IV"/>
</dbReference>
<evidence type="ECO:0000256" key="8">
    <source>
        <dbReference type="SAM" id="Phobius"/>
    </source>
</evidence>
<evidence type="ECO:0000256" key="2">
    <source>
        <dbReference type="ARBA" id="ARBA00010617"/>
    </source>
</evidence>
<dbReference type="AlphaFoldDB" id="A0A8E2EZN0"/>
<sequence>MQNPLPLLLSHPVVLVVGFIILGIVYQIYQSRTAGLDHIPGPFLAKYTNVWRLIETRRTGGDADYMHAMHKVYGDVVRVGPHAVSVADPQSIPLIYGTKTRLRKPAAIEVIKSYGRSDNVVTIRDPDKHGKYRRPIAGAYALSSLLDYEVQVDEMLDKLFAKIEKITSGNTQMDIARWLFYYAYDVVGYLSFGSPIGFLDSGKDAYNLIKFQGYIVHYVRLVIQMPVLHKFLAGNPIVAFLGVLAPTRDTFVEFSEMKVKNRLNAPPPERLDMLAHFIASAEKYPDIMTPDQITNTAVVNMGAGALGSSKVLQGIIKYLIENPEQQDRLYNDMKTANCIYPINWKHIQELPFLEGIVKEGVRLHLSVGVPLIRESPPSGLRLADGTVIPAGVEIGMKPYVVARRKEVWGPNAEEWEPERWMQRPNETEEQFKERRTIMERGDLSFGHGARTCIGKNIAMLQVYKVVSNMVFLYKLLPAPNPNAVPEKRSVYAYMKKREV</sequence>
<dbReference type="Gene3D" id="1.10.630.10">
    <property type="entry name" value="Cytochrome P450"/>
    <property type="match status" value="1"/>
</dbReference>
<keyword evidence="4 7" id="KW-0560">Oxidoreductase</keyword>
<dbReference type="PANTHER" id="PTHR24305">
    <property type="entry name" value="CYTOCHROME P450"/>
    <property type="match status" value="1"/>
</dbReference>
<evidence type="ECO:0000256" key="6">
    <source>
        <dbReference type="PIRSR" id="PIRSR602403-1"/>
    </source>
</evidence>
<dbReference type="Pfam" id="PF00067">
    <property type="entry name" value="p450"/>
    <property type="match status" value="1"/>
</dbReference>
<evidence type="ECO:0000313" key="9">
    <source>
        <dbReference type="EMBL" id="OCL07867.1"/>
    </source>
</evidence>
<dbReference type="InterPro" id="IPR017972">
    <property type="entry name" value="Cyt_P450_CS"/>
</dbReference>
<keyword evidence="7" id="KW-0503">Monooxygenase</keyword>
<dbReference type="InterPro" id="IPR001128">
    <property type="entry name" value="Cyt_P450"/>
</dbReference>
<dbReference type="GO" id="GO:0044550">
    <property type="term" value="P:secondary metabolite biosynthetic process"/>
    <property type="evidence" value="ECO:0007669"/>
    <property type="project" value="UniProtKB-ARBA"/>
</dbReference>
<gene>
    <name evidence="9" type="ORF">AOQ84DRAFT_51677</name>
</gene>
<keyword evidence="10" id="KW-1185">Reference proteome</keyword>
<accession>A0A8E2EZN0</accession>
<comment type="similarity">
    <text evidence="2 7">Belongs to the cytochrome P450 family.</text>
</comment>
<reference evidence="9 10" key="1">
    <citation type="journal article" date="2016" name="Nat. Commun.">
        <title>Ectomycorrhizal ecology is imprinted in the genome of the dominant symbiotic fungus Cenococcum geophilum.</title>
        <authorList>
            <consortium name="DOE Joint Genome Institute"/>
            <person name="Peter M."/>
            <person name="Kohler A."/>
            <person name="Ohm R.A."/>
            <person name="Kuo A."/>
            <person name="Krutzmann J."/>
            <person name="Morin E."/>
            <person name="Arend M."/>
            <person name="Barry K.W."/>
            <person name="Binder M."/>
            <person name="Choi C."/>
            <person name="Clum A."/>
            <person name="Copeland A."/>
            <person name="Grisel N."/>
            <person name="Haridas S."/>
            <person name="Kipfer T."/>
            <person name="LaButti K."/>
            <person name="Lindquist E."/>
            <person name="Lipzen A."/>
            <person name="Maire R."/>
            <person name="Meier B."/>
            <person name="Mihaltcheva S."/>
            <person name="Molinier V."/>
            <person name="Murat C."/>
            <person name="Poggeler S."/>
            <person name="Quandt C.A."/>
            <person name="Sperisen C."/>
            <person name="Tritt A."/>
            <person name="Tisserant E."/>
            <person name="Crous P.W."/>
            <person name="Henrissat B."/>
            <person name="Nehls U."/>
            <person name="Egli S."/>
            <person name="Spatafora J.W."/>
            <person name="Grigoriev I.V."/>
            <person name="Martin F.M."/>
        </authorList>
    </citation>
    <scope>NUCLEOTIDE SEQUENCE [LARGE SCALE GENOMIC DNA]</scope>
    <source>
        <strain evidence="9 10">CBS 207.34</strain>
    </source>
</reference>
<feature type="binding site" description="axial binding residue" evidence="6">
    <location>
        <position position="452"/>
    </location>
    <ligand>
        <name>heme</name>
        <dbReference type="ChEBI" id="CHEBI:30413"/>
    </ligand>
    <ligandPart>
        <name>Fe</name>
        <dbReference type="ChEBI" id="CHEBI:18248"/>
    </ligandPart>
</feature>
<comment type="cofactor">
    <cofactor evidence="1 6">
        <name>heme</name>
        <dbReference type="ChEBI" id="CHEBI:30413"/>
    </cofactor>
</comment>
<evidence type="ECO:0000313" key="10">
    <source>
        <dbReference type="Proteomes" id="UP000250140"/>
    </source>
</evidence>
<dbReference type="EMBL" id="KV749773">
    <property type="protein sequence ID" value="OCL07867.1"/>
    <property type="molecule type" value="Genomic_DNA"/>
</dbReference>
<organism evidence="9 10">
    <name type="scientific">Glonium stellatum</name>
    <dbReference type="NCBI Taxonomy" id="574774"/>
    <lineage>
        <taxon>Eukaryota</taxon>
        <taxon>Fungi</taxon>
        <taxon>Dikarya</taxon>
        <taxon>Ascomycota</taxon>
        <taxon>Pezizomycotina</taxon>
        <taxon>Dothideomycetes</taxon>
        <taxon>Pleosporomycetidae</taxon>
        <taxon>Gloniales</taxon>
        <taxon>Gloniaceae</taxon>
        <taxon>Glonium</taxon>
    </lineage>
</organism>
<proteinExistence type="inferred from homology"/>
<dbReference type="InterPro" id="IPR036396">
    <property type="entry name" value="Cyt_P450_sf"/>
</dbReference>
<dbReference type="GO" id="GO:0005506">
    <property type="term" value="F:iron ion binding"/>
    <property type="evidence" value="ECO:0007669"/>
    <property type="project" value="InterPro"/>
</dbReference>
<evidence type="ECO:0000256" key="4">
    <source>
        <dbReference type="ARBA" id="ARBA00023002"/>
    </source>
</evidence>
<dbReference type="SUPFAM" id="SSF48264">
    <property type="entry name" value="Cytochrome P450"/>
    <property type="match status" value="1"/>
</dbReference>
<feature type="transmembrane region" description="Helical" evidence="8">
    <location>
        <begin position="7"/>
        <end position="29"/>
    </location>
</feature>
<keyword evidence="8" id="KW-1133">Transmembrane helix</keyword>
<keyword evidence="8" id="KW-0472">Membrane</keyword>
<evidence type="ECO:0000256" key="5">
    <source>
        <dbReference type="ARBA" id="ARBA00023004"/>
    </source>
</evidence>
<dbReference type="InterPro" id="IPR050121">
    <property type="entry name" value="Cytochrome_P450_monoxygenase"/>
</dbReference>
<evidence type="ECO:0000256" key="1">
    <source>
        <dbReference type="ARBA" id="ARBA00001971"/>
    </source>
</evidence>
<evidence type="ECO:0000256" key="3">
    <source>
        <dbReference type="ARBA" id="ARBA00022723"/>
    </source>
</evidence>
<keyword evidence="6 7" id="KW-0349">Heme</keyword>
<dbReference type="PROSITE" id="PS00086">
    <property type="entry name" value="CYTOCHROME_P450"/>
    <property type="match status" value="1"/>
</dbReference>
<keyword evidence="3 6" id="KW-0479">Metal-binding</keyword>
<dbReference type="GO" id="GO:0020037">
    <property type="term" value="F:heme binding"/>
    <property type="evidence" value="ECO:0007669"/>
    <property type="project" value="InterPro"/>
</dbReference>
<dbReference type="InterPro" id="IPR002403">
    <property type="entry name" value="Cyt_P450_E_grp-IV"/>
</dbReference>
<keyword evidence="8" id="KW-0812">Transmembrane</keyword>